<dbReference type="InterPro" id="IPR006311">
    <property type="entry name" value="TAT_signal"/>
</dbReference>
<dbReference type="RefSeq" id="WP_341470715.1">
    <property type="nucleotide sequence ID" value="NZ_CP128400.1"/>
</dbReference>
<evidence type="ECO:0000313" key="5">
    <source>
        <dbReference type="EMBL" id="WJW68811.1"/>
    </source>
</evidence>
<dbReference type="Pfam" id="PF00149">
    <property type="entry name" value="Metallophos"/>
    <property type="match status" value="1"/>
</dbReference>
<dbReference type="PANTHER" id="PTHR45867">
    <property type="entry name" value="PURPLE ACID PHOSPHATASE"/>
    <property type="match status" value="1"/>
</dbReference>
<sequence length="347" mass="37878">MSQNNMNRNTRRRFLKKAAGLAFGGLSLGWLSACGEVATPIPPTPLPTAIPTSVVPTTTVATSQSVAATTTVALPIASPTPAFQRFGFIVYGDIRTAGLKPPPIFDKLLALSKEYKPQAALLVGDIINAEDNNSVVKTQWEGHLKPFAALGNIPILPTIGNHETNYRKAATPLYLEAFPDLPKNGPADFKGYAYSLDIGAVHFVSVASELPSQPHQLGKVQLAWLEQDLKATRQPYILVMSHDPAYPAGPHVGNSLDAYPAERDAFWKLLMDNNVTAYITGHEHLYNKSVRNGIYQLIIGTSGSYPYSGWSGDFYHFASFDVTQQAMNVQIIDETGKERDKLTLKPR</sequence>
<keyword evidence="1" id="KW-0732">Signal</keyword>
<accession>A0A8T7M9S5</accession>
<name>A0A8T7M9S5_9CHLR</name>
<dbReference type="InterPro" id="IPR004843">
    <property type="entry name" value="Calcineurin-like_PHP"/>
</dbReference>
<organism evidence="3 6">
    <name type="scientific">Candidatus Chlorohelix allophototropha</name>
    <dbReference type="NCBI Taxonomy" id="3003348"/>
    <lineage>
        <taxon>Bacteria</taxon>
        <taxon>Bacillati</taxon>
        <taxon>Chloroflexota</taxon>
        <taxon>Chloroflexia</taxon>
        <taxon>Candidatus Chloroheliales</taxon>
        <taxon>Candidatus Chloroheliaceae</taxon>
        <taxon>Candidatus Chlorohelix</taxon>
    </lineage>
</organism>
<dbReference type="PROSITE" id="PS51318">
    <property type="entry name" value="TAT"/>
    <property type="match status" value="1"/>
</dbReference>
<reference evidence="3 6" key="1">
    <citation type="submission" date="2020-06" db="EMBL/GenBank/DDBJ databases">
        <title>Anoxygenic phototrophic Chloroflexota member uses a Type I reaction center.</title>
        <authorList>
            <person name="Tsuji J.M."/>
            <person name="Shaw N.A."/>
            <person name="Nagashima S."/>
            <person name="Venkiteswaran J."/>
            <person name="Schiff S.L."/>
            <person name="Hanada S."/>
            <person name="Tank M."/>
            <person name="Neufeld J.D."/>
        </authorList>
    </citation>
    <scope>NUCLEOTIDE SEQUENCE [LARGE SCALE GENOMIC DNA]</scope>
    <source>
        <strain evidence="3">L227-S17</strain>
    </source>
</reference>
<keyword evidence="7" id="KW-1185">Reference proteome</keyword>
<dbReference type="Proteomes" id="UP001431572">
    <property type="component" value="Chromosome 2"/>
</dbReference>
<proteinExistence type="predicted"/>
<evidence type="ECO:0000313" key="6">
    <source>
        <dbReference type="Proteomes" id="UP000521676"/>
    </source>
</evidence>
<protein>
    <submittedName>
        <fullName evidence="3">Metallophosphoesterase</fullName>
    </submittedName>
</protein>
<feature type="signal peptide" evidence="1">
    <location>
        <begin position="1"/>
        <end position="32"/>
    </location>
</feature>
<dbReference type="InterPro" id="IPR029052">
    <property type="entry name" value="Metallo-depent_PP-like"/>
</dbReference>
<dbReference type="PANTHER" id="PTHR45867:SF3">
    <property type="entry name" value="ACID PHOSPHATASE TYPE 7"/>
    <property type="match status" value="1"/>
</dbReference>
<reference evidence="5" key="2">
    <citation type="journal article" date="2024" name="Nature">
        <title>Anoxygenic phototroph of the Chloroflexota uses a type I reaction centre.</title>
        <authorList>
            <person name="Tsuji J.M."/>
            <person name="Shaw N.A."/>
            <person name="Nagashima S."/>
            <person name="Venkiteswaran J.J."/>
            <person name="Schiff S.L."/>
            <person name="Watanabe T."/>
            <person name="Fukui M."/>
            <person name="Hanada S."/>
            <person name="Tank M."/>
            <person name="Neufeld J.D."/>
        </authorList>
    </citation>
    <scope>NUCLEOTIDE SEQUENCE</scope>
    <source>
        <strain evidence="5">L227-S17</strain>
    </source>
</reference>
<evidence type="ECO:0000259" key="2">
    <source>
        <dbReference type="Pfam" id="PF00149"/>
    </source>
</evidence>
<evidence type="ECO:0000256" key="1">
    <source>
        <dbReference type="SAM" id="SignalP"/>
    </source>
</evidence>
<feature type="domain" description="Calcineurin-like phosphoesterase" evidence="2">
    <location>
        <begin position="104"/>
        <end position="285"/>
    </location>
</feature>
<dbReference type="SUPFAM" id="SSF56300">
    <property type="entry name" value="Metallo-dependent phosphatases"/>
    <property type="match status" value="1"/>
</dbReference>
<evidence type="ECO:0000313" key="7">
    <source>
        <dbReference type="Proteomes" id="UP001431572"/>
    </source>
</evidence>
<dbReference type="Proteomes" id="UP000521676">
    <property type="component" value="Unassembled WGS sequence"/>
</dbReference>
<dbReference type="Gene3D" id="3.60.21.10">
    <property type="match status" value="1"/>
</dbReference>
<dbReference type="EMBL" id="JACATZ010000003">
    <property type="protein sequence ID" value="NWJ48879.1"/>
    <property type="molecule type" value="Genomic_DNA"/>
</dbReference>
<evidence type="ECO:0000313" key="4">
    <source>
        <dbReference type="EMBL" id="NWJ49170.1"/>
    </source>
</evidence>
<feature type="chain" id="PRO_5044693743" evidence="1">
    <location>
        <begin position="33"/>
        <end position="347"/>
    </location>
</feature>
<gene>
    <name evidence="3" type="ORF">HXX08_23715</name>
    <name evidence="4" type="ORF">HXX08_25210</name>
    <name evidence="5" type="ORF">OZ401_004429</name>
</gene>
<evidence type="ECO:0000313" key="3">
    <source>
        <dbReference type="EMBL" id="NWJ48879.1"/>
    </source>
</evidence>
<dbReference type="AlphaFoldDB" id="A0A8T7M9S5"/>
<dbReference type="GO" id="GO:0016787">
    <property type="term" value="F:hydrolase activity"/>
    <property type="evidence" value="ECO:0007669"/>
    <property type="project" value="InterPro"/>
</dbReference>
<dbReference type="EMBL" id="JACATZ010000013">
    <property type="protein sequence ID" value="NWJ49170.1"/>
    <property type="molecule type" value="Genomic_DNA"/>
</dbReference>
<dbReference type="EMBL" id="CP128400">
    <property type="protein sequence ID" value="WJW68811.1"/>
    <property type="molecule type" value="Genomic_DNA"/>
</dbReference>